<dbReference type="KEGG" id="halx:M0R89_09865"/>
<name>A0A8U0HQ39_9EURY</name>
<dbReference type="Pfam" id="PF26070">
    <property type="entry name" value="DUF8027"/>
    <property type="match status" value="1"/>
</dbReference>
<dbReference type="InterPro" id="IPR058340">
    <property type="entry name" value="DUF8027"/>
</dbReference>
<keyword evidence="3" id="KW-1185">Reference proteome</keyword>
<protein>
    <recommendedName>
        <fullName evidence="1">DUF8027 domain-containing protein</fullName>
    </recommendedName>
</protein>
<feature type="domain" description="DUF8027" evidence="1">
    <location>
        <begin position="1"/>
        <end position="59"/>
    </location>
</feature>
<dbReference type="RefSeq" id="WP_248648915.1">
    <property type="nucleotide sequence ID" value="NZ_CP096659.1"/>
</dbReference>
<sequence length="71" mass="8014">MPVGGYDPEDLDDALERRMEAKHRDPSNWLTDEEIAEWEDGGSLVDLLSEEDIHELLRKDEEGASDEDAAS</sequence>
<organism evidence="2 3">
    <name type="scientific">Halorussus limi</name>
    <dbReference type="NCBI Taxonomy" id="2938695"/>
    <lineage>
        <taxon>Archaea</taxon>
        <taxon>Methanobacteriati</taxon>
        <taxon>Methanobacteriota</taxon>
        <taxon>Stenosarchaea group</taxon>
        <taxon>Halobacteria</taxon>
        <taxon>Halobacteriales</taxon>
        <taxon>Haladaptataceae</taxon>
        <taxon>Halorussus</taxon>
    </lineage>
</organism>
<dbReference type="GeneID" id="72185506"/>
<evidence type="ECO:0000259" key="1">
    <source>
        <dbReference type="Pfam" id="PF26070"/>
    </source>
</evidence>
<dbReference type="EMBL" id="CP096659">
    <property type="protein sequence ID" value="UPV72856.1"/>
    <property type="molecule type" value="Genomic_DNA"/>
</dbReference>
<reference evidence="2 3" key="1">
    <citation type="submission" date="2022-04" db="EMBL/GenBank/DDBJ databases">
        <title>Diverse halophilic archaea isolated from saline environments.</title>
        <authorList>
            <person name="Cui H.-L."/>
        </authorList>
    </citation>
    <scope>NUCLEOTIDE SEQUENCE [LARGE SCALE GENOMIC DNA]</scope>
    <source>
        <strain evidence="2 3">XZYJT49</strain>
    </source>
</reference>
<accession>A0A8U0HQ39</accession>
<dbReference type="AlphaFoldDB" id="A0A8U0HQ39"/>
<gene>
    <name evidence="2" type="ORF">M0R89_09865</name>
</gene>
<evidence type="ECO:0000313" key="3">
    <source>
        <dbReference type="Proteomes" id="UP000830729"/>
    </source>
</evidence>
<proteinExistence type="predicted"/>
<evidence type="ECO:0000313" key="2">
    <source>
        <dbReference type="EMBL" id="UPV72856.1"/>
    </source>
</evidence>
<dbReference type="Proteomes" id="UP000830729">
    <property type="component" value="Chromosome"/>
</dbReference>